<evidence type="ECO:0000313" key="19">
    <source>
        <dbReference type="EMBL" id="MDH6064121.1"/>
    </source>
</evidence>
<evidence type="ECO:0000256" key="6">
    <source>
        <dbReference type="ARBA" id="ARBA00022723"/>
    </source>
</evidence>
<dbReference type="Proteomes" id="UP001159370">
    <property type="component" value="Unassembled WGS sequence"/>
</dbReference>
<dbReference type="PANTHER" id="PTHR39188:SF3">
    <property type="entry name" value="STAGE IV SPORULATION PROTEIN FB"/>
    <property type="match status" value="1"/>
</dbReference>
<keyword evidence="12 17" id="KW-0129">CBS domain</keyword>
<dbReference type="GeneID" id="83686521"/>
<evidence type="ECO:0000313" key="20">
    <source>
        <dbReference type="Proteomes" id="UP001159370"/>
    </source>
</evidence>
<reference evidence="19 20" key="1">
    <citation type="journal article" date="2023" name="J. Phycol.">
        <title>Chrysosporum ovalisporum is synonymous with the true-branching cyanobacterium Umezakia natans (Nostocales/Aphanizomenonaceae).</title>
        <authorList>
            <person name="McGregor G.B."/>
            <person name="Sendall B.C."/>
            <person name="Niiyama Y."/>
            <person name="Tuji A."/>
            <person name="Willis A."/>
        </authorList>
    </citation>
    <scope>NUCLEOTIDE SEQUENCE [LARGE SCALE GENOMIC DNA]</scope>
    <source>
        <strain evidence="19 20">FSS-62</strain>
    </source>
</reference>
<feature type="transmembrane region" description="Helical" evidence="14">
    <location>
        <begin position="135"/>
        <end position="159"/>
    </location>
</feature>
<dbReference type="InterPro" id="IPR000644">
    <property type="entry name" value="CBS_dom"/>
</dbReference>
<proteinExistence type="inferred from homology"/>
<dbReference type="CDD" id="cd06164">
    <property type="entry name" value="S2P-M50_SpoIVFB_CBS"/>
    <property type="match status" value="1"/>
</dbReference>
<dbReference type="Gene3D" id="3.10.580.10">
    <property type="entry name" value="CBS-domain"/>
    <property type="match status" value="2"/>
</dbReference>
<comment type="subcellular location">
    <subcellularLocation>
        <location evidence="1 14">Cell membrane</location>
        <topology evidence="1 14">Multi-pass membrane protein</topology>
    </subcellularLocation>
</comment>
<keyword evidence="9 14" id="KW-0862">Zinc</keyword>
<keyword evidence="13 14" id="KW-0472">Membrane</keyword>
<dbReference type="RefSeq" id="WP_280649502.1">
    <property type="nucleotide sequence ID" value="NZ_JANQDL010000070.1"/>
</dbReference>
<dbReference type="InterPro" id="IPR016483">
    <property type="entry name" value="UCP006404_Pept_M50_CBS"/>
</dbReference>
<comment type="caution">
    <text evidence="19">The sequence shown here is derived from an EMBL/GenBank/DDBJ whole genome shotgun (WGS) entry which is preliminary data.</text>
</comment>
<keyword evidence="3 14" id="KW-1003">Cell membrane</keyword>
<evidence type="ECO:0000256" key="10">
    <source>
        <dbReference type="ARBA" id="ARBA00022989"/>
    </source>
</evidence>
<dbReference type="InterPro" id="IPR046342">
    <property type="entry name" value="CBS_dom_sf"/>
</dbReference>
<dbReference type="GO" id="GO:0005886">
    <property type="term" value="C:plasma membrane"/>
    <property type="evidence" value="ECO:0007669"/>
    <property type="project" value="UniProtKB-SubCell"/>
</dbReference>
<feature type="transmembrane region" description="Helical" evidence="14">
    <location>
        <begin position="194"/>
        <end position="226"/>
    </location>
</feature>
<dbReference type="SUPFAM" id="SSF54631">
    <property type="entry name" value="CBS-domain pair"/>
    <property type="match status" value="1"/>
</dbReference>
<evidence type="ECO:0000256" key="7">
    <source>
        <dbReference type="ARBA" id="ARBA00022737"/>
    </source>
</evidence>
<feature type="binding site" evidence="16">
    <location>
        <position position="66"/>
    </location>
    <ligand>
        <name>Zn(2+)</name>
        <dbReference type="ChEBI" id="CHEBI:29105"/>
        <note>catalytic</note>
    </ligand>
</feature>
<dbReference type="AlphaFoldDB" id="A0AA43KF04"/>
<dbReference type="EMBL" id="JANQDL010000070">
    <property type="protein sequence ID" value="MDH6064121.1"/>
    <property type="molecule type" value="Genomic_DNA"/>
</dbReference>
<dbReference type="Pfam" id="PF00571">
    <property type="entry name" value="CBS"/>
    <property type="match status" value="2"/>
</dbReference>
<keyword evidence="6 14" id="KW-0479">Metal-binding</keyword>
<comment type="similarity">
    <text evidence="2 14">Belongs to the peptidase M50B family.</text>
</comment>
<comment type="cofactor">
    <cofactor evidence="14 16">
        <name>Zn(2+)</name>
        <dbReference type="ChEBI" id="CHEBI:29105"/>
    </cofactor>
    <text evidence="14 16">Binds 1 zinc ion per subunit.</text>
</comment>
<evidence type="ECO:0000256" key="15">
    <source>
        <dbReference type="PIRSR" id="PIRSR006404-1"/>
    </source>
</evidence>
<dbReference type="GO" id="GO:0006508">
    <property type="term" value="P:proteolysis"/>
    <property type="evidence" value="ECO:0007669"/>
    <property type="project" value="UniProtKB-KW"/>
</dbReference>
<keyword evidence="7" id="KW-0677">Repeat</keyword>
<feature type="binding site" evidence="16">
    <location>
        <position position="165"/>
    </location>
    <ligand>
        <name>Zn(2+)</name>
        <dbReference type="ChEBI" id="CHEBI:29105"/>
        <note>catalytic</note>
    </ligand>
</feature>
<evidence type="ECO:0000256" key="9">
    <source>
        <dbReference type="ARBA" id="ARBA00022833"/>
    </source>
</evidence>
<dbReference type="GO" id="GO:0008237">
    <property type="term" value="F:metallopeptidase activity"/>
    <property type="evidence" value="ECO:0007669"/>
    <property type="project" value="UniProtKB-UniRule"/>
</dbReference>
<dbReference type="GO" id="GO:0046872">
    <property type="term" value="F:metal ion binding"/>
    <property type="evidence" value="ECO:0007669"/>
    <property type="project" value="UniProtKB-UniRule"/>
</dbReference>
<dbReference type="Pfam" id="PF02163">
    <property type="entry name" value="Peptidase_M50"/>
    <property type="match status" value="2"/>
</dbReference>
<gene>
    <name evidence="19" type="ORF">NWP23_10165</name>
</gene>
<keyword evidence="10 14" id="KW-1133">Transmembrane helix</keyword>
<keyword evidence="11 14" id="KW-0482">Metalloprotease</keyword>
<name>A0AA43KF04_9CYAN</name>
<feature type="transmembrane region" description="Helical" evidence="14">
    <location>
        <begin position="106"/>
        <end position="129"/>
    </location>
</feature>
<evidence type="ECO:0000256" key="3">
    <source>
        <dbReference type="ARBA" id="ARBA00022475"/>
    </source>
</evidence>
<dbReference type="PROSITE" id="PS51371">
    <property type="entry name" value="CBS"/>
    <property type="match status" value="2"/>
</dbReference>
<evidence type="ECO:0000256" key="17">
    <source>
        <dbReference type="PROSITE-ProRule" id="PRU00703"/>
    </source>
</evidence>
<protein>
    <recommendedName>
        <fullName evidence="14">Zinc metalloprotease</fullName>
    </recommendedName>
</protein>
<evidence type="ECO:0000256" key="11">
    <source>
        <dbReference type="ARBA" id="ARBA00023049"/>
    </source>
</evidence>
<dbReference type="SMART" id="SM00116">
    <property type="entry name" value="CBS"/>
    <property type="match status" value="2"/>
</dbReference>
<dbReference type="PIRSF" id="PIRSF006404">
    <property type="entry name" value="UCP006404_Pept_M50_CBS"/>
    <property type="match status" value="1"/>
</dbReference>
<dbReference type="InterPro" id="IPR008915">
    <property type="entry name" value="Peptidase_M50"/>
</dbReference>
<feature type="active site" evidence="15">
    <location>
        <position position="67"/>
    </location>
</feature>
<feature type="domain" description="CBS" evidence="18">
    <location>
        <begin position="314"/>
        <end position="371"/>
    </location>
</feature>
<accession>A0AA43KF04</accession>
<dbReference type="PANTHER" id="PTHR39188">
    <property type="entry name" value="MEMBRANE-ASSOCIATED ZINC METALLOPROTEASE M50B"/>
    <property type="match status" value="1"/>
</dbReference>
<evidence type="ECO:0000259" key="18">
    <source>
        <dbReference type="PROSITE" id="PS51371"/>
    </source>
</evidence>
<feature type="domain" description="CBS" evidence="18">
    <location>
        <begin position="251"/>
        <end position="307"/>
    </location>
</feature>
<organism evidence="19 20">
    <name type="scientific">Umezakia ovalisporum FSS-62</name>
    <dbReference type="NCBI Taxonomy" id="2971776"/>
    <lineage>
        <taxon>Bacteria</taxon>
        <taxon>Bacillati</taxon>
        <taxon>Cyanobacteriota</taxon>
        <taxon>Cyanophyceae</taxon>
        <taxon>Nostocales</taxon>
        <taxon>Nodulariaceae</taxon>
        <taxon>Umezakia</taxon>
    </lineage>
</organism>
<feature type="transmembrane region" description="Helical" evidence="14">
    <location>
        <begin position="46"/>
        <end position="65"/>
    </location>
</feature>
<evidence type="ECO:0000256" key="12">
    <source>
        <dbReference type="ARBA" id="ARBA00023122"/>
    </source>
</evidence>
<feature type="binding site" evidence="16">
    <location>
        <position position="70"/>
    </location>
    <ligand>
        <name>Zn(2+)</name>
        <dbReference type="ChEBI" id="CHEBI:29105"/>
        <note>catalytic</note>
    </ligand>
</feature>
<keyword evidence="5 14" id="KW-0812">Transmembrane</keyword>
<evidence type="ECO:0000256" key="4">
    <source>
        <dbReference type="ARBA" id="ARBA00022670"/>
    </source>
</evidence>
<evidence type="ECO:0000256" key="8">
    <source>
        <dbReference type="ARBA" id="ARBA00022801"/>
    </source>
</evidence>
<keyword evidence="8 14" id="KW-0378">Hydrolase</keyword>
<evidence type="ECO:0000256" key="5">
    <source>
        <dbReference type="ARBA" id="ARBA00022692"/>
    </source>
</evidence>
<sequence length="375" mass="41811">MQGFRLGSIFGFEIRVDLSWLLIFFLVLWTLSAGIFPTSYPGYSSATYFAMGIVATLLFFASLLAHELSHSFVARAKGIPVEDITLFIFGGVSRTRMDAETPGDEFQIAGVGPLVSLLLSGLFGLIWYVGVNFGWSVVFTGIFAYLAAINLALAIFNMLPGFPLDGGRVFRSLIWKYTGNLKKATKIASTGGKWLSYLLIAFGVLDMFAGAILGGLWLILIGWFLYNAAETSYEDLLLRTSLQGIRAREIMTPYPETVSPDIKLQELVDNYFLNRRYQSFPVAEDGHPVGIITLNQVKDIPREEWKYRTVKDTMVTTENGVTARPEEQMSKVLQKMQDSGVRRVLVIQNGLLKGIITANDLANWLQRQRDLGQVT</sequence>
<keyword evidence="4 14" id="KW-0645">Protease</keyword>
<evidence type="ECO:0000256" key="13">
    <source>
        <dbReference type="ARBA" id="ARBA00023136"/>
    </source>
</evidence>
<evidence type="ECO:0000256" key="2">
    <source>
        <dbReference type="ARBA" id="ARBA00007931"/>
    </source>
</evidence>
<feature type="transmembrane region" description="Helical" evidence="14">
    <location>
        <begin position="20"/>
        <end position="40"/>
    </location>
</feature>
<evidence type="ECO:0000256" key="14">
    <source>
        <dbReference type="PIRNR" id="PIRNR006404"/>
    </source>
</evidence>
<evidence type="ECO:0000256" key="16">
    <source>
        <dbReference type="PIRSR" id="PIRSR006404-2"/>
    </source>
</evidence>
<evidence type="ECO:0000256" key="1">
    <source>
        <dbReference type="ARBA" id="ARBA00004651"/>
    </source>
</evidence>